<feature type="transmembrane region" description="Helical" evidence="14">
    <location>
        <begin position="112"/>
        <end position="129"/>
    </location>
</feature>
<reference evidence="15 16" key="1">
    <citation type="submission" date="2015-09" db="EMBL/GenBank/DDBJ databases">
        <title>Draft genome sequence of Kouleothrix aurantiaca JCM 19913.</title>
        <authorList>
            <person name="Hemp J."/>
        </authorList>
    </citation>
    <scope>NUCLEOTIDE SEQUENCE [LARGE SCALE GENOMIC DNA]</scope>
    <source>
        <strain evidence="15 16">COM-B</strain>
    </source>
</reference>
<evidence type="ECO:0000256" key="14">
    <source>
        <dbReference type="HAMAP-Rule" id="MF_00154"/>
    </source>
</evidence>
<protein>
    <recommendedName>
        <fullName evidence="11 14">Protoheme IX farnesyltransferase</fullName>
        <ecNumber evidence="3 14">2.5.1.141</ecNumber>
    </recommendedName>
    <alternativeName>
        <fullName evidence="12 14">Heme B farnesyltransferase</fullName>
    </alternativeName>
    <alternativeName>
        <fullName evidence="10 14">Heme O synthase</fullName>
    </alternativeName>
</protein>
<proteinExistence type="inferred from homology"/>
<gene>
    <name evidence="14" type="primary">ctaB</name>
    <name evidence="15" type="ORF">SE17_27465</name>
</gene>
<feature type="transmembrane region" description="Helical" evidence="14">
    <location>
        <begin position="214"/>
        <end position="231"/>
    </location>
</feature>
<keyword evidence="5 14" id="KW-0808">Transferase</keyword>
<evidence type="ECO:0000256" key="5">
    <source>
        <dbReference type="ARBA" id="ARBA00022679"/>
    </source>
</evidence>
<evidence type="ECO:0000256" key="9">
    <source>
        <dbReference type="ARBA" id="ARBA00023136"/>
    </source>
</evidence>
<dbReference type="EC" id="2.5.1.141" evidence="3 14"/>
<organism evidence="15 16">
    <name type="scientific">Kouleothrix aurantiaca</name>
    <dbReference type="NCBI Taxonomy" id="186479"/>
    <lineage>
        <taxon>Bacteria</taxon>
        <taxon>Bacillati</taxon>
        <taxon>Chloroflexota</taxon>
        <taxon>Chloroflexia</taxon>
        <taxon>Chloroflexales</taxon>
        <taxon>Roseiflexineae</taxon>
        <taxon>Roseiflexaceae</taxon>
        <taxon>Kouleothrix</taxon>
    </lineage>
</organism>
<dbReference type="GO" id="GO:0005886">
    <property type="term" value="C:plasma membrane"/>
    <property type="evidence" value="ECO:0007669"/>
    <property type="project" value="UniProtKB-SubCell"/>
</dbReference>
<evidence type="ECO:0000256" key="13">
    <source>
        <dbReference type="ARBA" id="ARBA00047690"/>
    </source>
</evidence>
<dbReference type="PANTHER" id="PTHR43448:SF7">
    <property type="entry name" value="4-HYDROXYBENZOATE SOLANESYLTRANSFERASE"/>
    <property type="match status" value="1"/>
</dbReference>
<dbReference type="HAMAP" id="MF_00154">
    <property type="entry name" value="CyoE_CtaB"/>
    <property type="match status" value="1"/>
</dbReference>
<dbReference type="NCBIfam" id="TIGR01473">
    <property type="entry name" value="cyoE_ctaB"/>
    <property type="match status" value="1"/>
</dbReference>
<sequence>MAKKPSKLKDYISLTKPGVITLLILTTVASMYITPAGMPPLQLVFWTFVGGWLMASGAHAVNCWADQDIDINMGRTSRRPIPSGRIPAWHALVLGIVLGALAFAILAAFVNLAAALLSLAGYFYYVLIYTRWLKRTTPSNIVIGGGAGAFPPLVGWAAATGGLTWASLLLFAIIFYWTPPHFWALALIREKDYARASVPMLPVVAGSGETKRQIVLYTVLMLLITILPTPLRLFGLAYLAMALLLGAIFLRYALLLWRDGTVPAAWALYKFSLLYLALLWVAMVLDRVLFA</sequence>
<evidence type="ECO:0000256" key="12">
    <source>
        <dbReference type="ARBA" id="ARBA00042475"/>
    </source>
</evidence>
<dbReference type="EMBL" id="LJCR01001444">
    <property type="protein sequence ID" value="KPV50350.1"/>
    <property type="molecule type" value="Genomic_DNA"/>
</dbReference>
<dbReference type="Gene3D" id="1.10.357.140">
    <property type="entry name" value="UbiA prenyltransferase"/>
    <property type="match status" value="1"/>
</dbReference>
<feature type="transmembrane region" description="Helical" evidence="14">
    <location>
        <begin position="165"/>
        <end position="188"/>
    </location>
</feature>
<evidence type="ECO:0000313" key="16">
    <source>
        <dbReference type="Proteomes" id="UP000050509"/>
    </source>
</evidence>
<keyword evidence="7 14" id="KW-1133">Transmembrane helix</keyword>
<comment type="catalytic activity">
    <reaction evidence="13 14">
        <text>heme b + (2E,6E)-farnesyl diphosphate + H2O = Fe(II)-heme o + diphosphate</text>
        <dbReference type="Rhea" id="RHEA:28070"/>
        <dbReference type="ChEBI" id="CHEBI:15377"/>
        <dbReference type="ChEBI" id="CHEBI:33019"/>
        <dbReference type="ChEBI" id="CHEBI:60344"/>
        <dbReference type="ChEBI" id="CHEBI:60530"/>
        <dbReference type="ChEBI" id="CHEBI:175763"/>
        <dbReference type="EC" id="2.5.1.141"/>
    </reaction>
</comment>
<dbReference type="InterPro" id="IPR044878">
    <property type="entry name" value="UbiA_sf"/>
</dbReference>
<dbReference type="GO" id="GO:0008495">
    <property type="term" value="F:protoheme IX farnesyltransferase activity"/>
    <property type="evidence" value="ECO:0007669"/>
    <property type="project" value="UniProtKB-UniRule"/>
</dbReference>
<feature type="transmembrane region" description="Helical" evidence="14">
    <location>
        <begin position="267"/>
        <end position="285"/>
    </location>
</feature>
<dbReference type="PROSITE" id="PS00943">
    <property type="entry name" value="UBIA"/>
    <property type="match status" value="1"/>
</dbReference>
<evidence type="ECO:0000256" key="1">
    <source>
        <dbReference type="ARBA" id="ARBA00004651"/>
    </source>
</evidence>
<evidence type="ECO:0000256" key="8">
    <source>
        <dbReference type="ARBA" id="ARBA00023133"/>
    </source>
</evidence>
<dbReference type="Proteomes" id="UP000050509">
    <property type="component" value="Unassembled WGS sequence"/>
</dbReference>
<feature type="transmembrane region" description="Helical" evidence="14">
    <location>
        <begin position="237"/>
        <end position="255"/>
    </location>
</feature>
<keyword evidence="9 14" id="KW-0472">Membrane</keyword>
<dbReference type="Pfam" id="PF01040">
    <property type="entry name" value="UbiA"/>
    <property type="match status" value="1"/>
</dbReference>
<dbReference type="UniPathway" id="UPA00834">
    <property type="reaction ID" value="UER00712"/>
</dbReference>
<dbReference type="InterPro" id="IPR006369">
    <property type="entry name" value="Protohaem_IX_farnesylTrfase"/>
</dbReference>
<dbReference type="InterPro" id="IPR000537">
    <property type="entry name" value="UbiA_prenyltransferase"/>
</dbReference>
<keyword evidence="4 14" id="KW-1003">Cell membrane</keyword>
<evidence type="ECO:0000313" key="15">
    <source>
        <dbReference type="EMBL" id="KPV50350.1"/>
    </source>
</evidence>
<dbReference type="NCBIfam" id="NF003349">
    <property type="entry name" value="PRK04375.1-2"/>
    <property type="match status" value="1"/>
</dbReference>
<dbReference type="GO" id="GO:0048034">
    <property type="term" value="P:heme O biosynthetic process"/>
    <property type="evidence" value="ECO:0007669"/>
    <property type="project" value="UniProtKB-UniRule"/>
</dbReference>
<accession>A0A0P9D5B4</accession>
<dbReference type="PANTHER" id="PTHR43448">
    <property type="entry name" value="PROTOHEME IX FARNESYLTRANSFERASE, MITOCHONDRIAL"/>
    <property type="match status" value="1"/>
</dbReference>
<feature type="transmembrane region" description="Helical" evidence="14">
    <location>
        <begin position="12"/>
        <end position="33"/>
    </location>
</feature>
<keyword evidence="6 14" id="KW-0812">Transmembrane</keyword>
<comment type="miscellaneous">
    <text evidence="14">Carbon 2 of the heme B porphyrin ring is defined according to the Fischer nomenclature.</text>
</comment>
<feature type="transmembrane region" description="Helical" evidence="14">
    <location>
        <begin position="141"/>
        <end position="159"/>
    </location>
</feature>
<comment type="similarity">
    <text evidence="14">Belongs to the UbiA prenyltransferase family. Protoheme IX farnesyltransferase subfamily.</text>
</comment>
<evidence type="ECO:0000256" key="11">
    <source>
        <dbReference type="ARBA" id="ARBA00040810"/>
    </source>
</evidence>
<keyword evidence="16" id="KW-1185">Reference proteome</keyword>
<dbReference type="InterPro" id="IPR030470">
    <property type="entry name" value="UbiA_prenylTrfase_CS"/>
</dbReference>
<evidence type="ECO:0000256" key="2">
    <source>
        <dbReference type="ARBA" id="ARBA00004919"/>
    </source>
</evidence>
<name>A0A0P9D5B4_9CHLR</name>
<evidence type="ECO:0000256" key="4">
    <source>
        <dbReference type="ARBA" id="ARBA00022475"/>
    </source>
</evidence>
<evidence type="ECO:0000256" key="7">
    <source>
        <dbReference type="ARBA" id="ARBA00022989"/>
    </source>
</evidence>
<comment type="subcellular location">
    <subcellularLocation>
        <location evidence="1 14">Cell membrane</location>
        <topology evidence="1 14">Multi-pass membrane protein</topology>
    </subcellularLocation>
</comment>
<evidence type="ECO:0000256" key="6">
    <source>
        <dbReference type="ARBA" id="ARBA00022692"/>
    </source>
</evidence>
<comment type="caution">
    <text evidence="15">The sequence shown here is derived from an EMBL/GenBank/DDBJ whole genome shotgun (WGS) entry which is preliminary data.</text>
</comment>
<comment type="function">
    <text evidence="14">Converts heme B (protoheme IX) to heme O by substitution of the vinyl group on carbon 2 of heme B porphyrin ring with a hydroxyethyl farnesyl side group.</text>
</comment>
<dbReference type="CDD" id="cd13957">
    <property type="entry name" value="PT_UbiA_Cox10"/>
    <property type="match status" value="1"/>
</dbReference>
<dbReference type="AlphaFoldDB" id="A0A0P9D5B4"/>
<evidence type="ECO:0000256" key="10">
    <source>
        <dbReference type="ARBA" id="ARBA00030253"/>
    </source>
</evidence>
<dbReference type="PATRIC" id="fig|186479.3.peg.1821"/>
<evidence type="ECO:0000256" key="3">
    <source>
        <dbReference type="ARBA" id="ARBA00012292"/>
    </source>
</evidence>
<feature type="transmembrane region" description="Helical" evidence="14">
    <location>
        <begin position="86"/>
        <end position="106"/>
    </location>
</feature>
<keyword evidence="8 14" id="KW-0350">Heme biosynthesis</keyword>
<feature type="transmembrane region" description="Helical" evidence="14">
    <location>
        <begin position="45"/>
        <end position="65"/>
    </location>
</feature>
<comment type="pathway">
    <text evidence="2 14">Porphyrin-containing compound metabolism; heme O biosynthesis; heme O from protoheme: step 1/1.</text>
</comment>